<evidence type="ECO:0000313" key="3">
    <source>
        <dbReference type="Proteomes" id="UP000792457"/>
    </source>
</evidence>
<dbReference type="PANTHER" id="PTHR46599">
    <property type="entry name" value="PIGGYBAC TRANSPOSABLE ELEMENT-DERIVED PROTEIN 4"/>
    <property type="match status" value="1"/>
</dbReference>
<accession>A0A8K0KQS1</accession>
<dbReference type="Proteomes" id="UP000792457">
    <property type="component" value="Unassembled WGS sequence"/>
</dbReference>
<proteinExistence type="predicted"/>
<name>A0A8K0KQS1_LADFU</name>
<dbReference type="PANTHER" id="PTHR46599:SF3">
    <property type="entry name" value="PIGGYBAC TRANSPOSABLE ELEMENT-DERIVED PROTEIN 4"/>
    <property type="match status" value="1"/>
</dbReference>
<evidence type="ECO:0000259" key="1">
    <source>
        <dbReference type="Pfam" id="PF13843"/>
    </source>
</evidence>
<dbReference type="EMBL" id="KZ309677">
    <property type="protein sequence ID" value="KAG8239507.1"/>
    <property type="molecule type" value="Genomic_DNA"/>
</dbReference>
<sequence length="130" mass="15281">MKLRSDAKTRLLSMASEEIYHHTTIETNRNGKKMPGRKGELSQRSRLNKWEDVSANEMRAIVGVVIEMGLVHKFNVANYFNDKFWLTITPGFSCVFNRDQYTLICSFLHFADISKKYEEDRLYKIRPMII</sequence>
<dbReference type="OrthoDB" id="75807at2759"/>
<dbReference type="InterPro" id="IPR029526">
    <property type="entry name" value="PGBD"/>
</dbReference>
<reference evidence="2" key="2">
    <citation type="submission" date="2017-10" db="EMBL/GenBank/DDBJ databases">
        <title>Ladona fulva Genome sequencing and assembly.</title>
        <authorList>
            <person name="Murali S."/>
            <person name="Richards S."/>
            <person name="Bandaranaike D."/>
            <person name="Bellair M."/>
            <person name="Blankenburg K."/>
            <person name="Chao H."/>
            <person name="Dinh H."/>
            <person name="Doddapaneni H."/>
            <person name="Dugan-Rocha S."/>
            <person name="Elkadiri S."/>
            <person name="Gnanaolivu R."/>
            <person name="Hernandez B."/>
            <person name="Skinner E."/>
            <person name="Javaid M."/>
            <person name="Lee S."/>
            <person name="Li M."/>
            <person name="Ming W."/>
            <person name="Munidasa M."/>
            <person name="Muniz J."/>
            <person name="Nguyen L."/>
            <person name="Hughes D."/>
            <person name="Osuji N."/>
            <person name="Pu L.-L."/>
            <person name="Puazo M."/>
            <person name="Qu C."/>
            <person name="Quiroz J."/>
            <person name="Raj R."/>
            <person name="Weissenberger G."/>
            <person name="Xin Y."/>
            <person name="Zou X."/>
            <person name="Han Y."/>
            <person name="Worley K."/>
            <person name="Muzny D."/>
            <person name="Gibbs R."/>
        </authorList>
    </citation>
    <scope>NUCLEOTIDE SEQUENCE</scope>
    <source>
        <strain evidence="2">Sampled in the wild</strain>
    </source>
</reference>
<dbReference type="Pfam" id="PF13843">
    <property type="entry name" value="DDE_Tnp_1_7"/>
    <property type="match status" value="1"/>
</dbReference>
<dbReference type="AlphaFoldDB" id="A0A8K0KQS1"/>
<gene>
    <name evidence="2" type="ORF">J437_LFUL019144</name>
</gene>
<comment type="caution">
    <text evidence="2">The sequence shown here is derived from an EMBL/GenBank/DDBJ whole genome shotgun (WGS) entry which is preliminary data.</text>
</comment>
<protein>
    <recommendedName>
        <fullName evidence="1">PiggyBac transposable element-derived protein domain-containing protein</fullName>
    </recommendedName>
</protein>
<reference evidence="2" key="1">
    <citation type="submission" date="2013-04" db="EMBL/GenBank/DDBJ databases">
        <authorList>
            <person name="Qu J."/>
            <person name="Murali S.C."/>
            <person name="Bandaranaike D."/>
            <person name="Bellair M."/>
            <person name="Blankenburg K."/>
            <person name="Chao H."/>
            <person name="Dinh H."/>
            <person name="Doddapaneni H."/>
            <person name="Downs B."/>
            <person name="Dugan-Rocha S."/>
            <person name="Elkadiri S."/>
            <person name="Gnanaolivu R.D."/>
            <person name="Hernandez B."/>
            <person name="Javaid M."/>
            <person name="Jayaseelan J.C."/>
            <person name="Lee S."/>
            <person name="Li M."/>
            <person name="Ming W."/>
            <person name="Munidasa M."/>
            <person name="Muniz J."/>
            <person name="Nguyen L."/>
            <person name="Ongeri F."/>
            <person name="Osuji N."/>
            <person name="Pu L.-L."/>
            <person name="Puazo M."/>
            <person name="Qu C."/>
            <person name="Quiroz J."/>
            <person name="Raj R."/>
            <person name="Weissenberger G."/>
            <person name="Xin Y."/>
            <person name="Zou X."/>
            <person name="Han Y."/>
            <person name="Richards S."/>
            <person name="Worley K."/>
            <person name="Muzny D."/>
            <person name="Gibbs R."/>
        </authorList>
    </citation>
    <scope>NUCLEOTIDE SEQUENCE</scope>
    <source>
        <strain evidence="2">Sampled in the wild</strain>
    </source>
</reference>
<organism evidence="2 3">
    <name type="scientific">Ladona fulva</name>
    <name type="common">Scarce chaser dragonfly</name>
    <name type="synonym">Libellula fulva</name>
    <dbReference type="NCBI Taxonomy" id="123851"/>
    <lineage>
        <taxon>Eukaryota</taxon>
        <taxon>Metazoa</taxon>
        <taxon>Ecdysozoa</taxon>
        <taxon>Arthropoda</taxon>
        <taxon>Hexapoda</taxon>
        <taxon>Insecta</taxon>
        <taxon>Pterygota</taxon>
        <taxon>Palaeoptera</taxon>
        <taxon>Odonata</taxon>
        <taxon>Epiprocta</taxon>
        <taxon>Anisoptera</taxon>
        <taxon>Libelluloidea</taxon>
        <taxon>Libellulidae</taxon>
        <taxon>Ladona</taxon>
    </lineage>
</organism>
<keyword evidence="3" id="KW-1185">Reference proteome</keyword>
<evidence type="ECO:0000313" key="2">
    <source>
        <dbReference type="EMBL" id="KAG8239507.1"/>
    </source>
</evidence>
<feature type="domain" description="PiggyBac transposable element-derived protein" evidence="1">
    <location>
        <begin position="16"/>
        <end position="129"/>
    </location>
</feature>